<protein>
    <submittedName>
        <fullName evidence="2">Uncharacterized protein</fullName>
    </submittedName>
</protein>
<gene>
    <name evidence="2" type="ORF">EB796_004496</name>
</gene>
<evidence type="ECO:0000313" key="3">
    <source>
        <dbReference type="Proteomes" id="UP000593567"/>
    </source>
</evidence>
<evidence type="ECO:0000256" key="1">
    <source>
        <dbReference type="SAM" id="SignalP"/>
    </source>
</evidence>
<dbReference type="EMBL" id="VXIV02000607">
    <property type="protein sequence ID" value="KAF6037192.1"/>
    <property type="molecule type" value="Genomic_DNA"/>
</dbReference>
<evidence type="ECO:0000313" key="2">
    <source>
        <dbReference type="EMBL" id="KAF6037192.1"/>
    </source>
</evidence>
<name>A0A7J7KEW4_BUGNE</name>
<feature type="chain" id="PRO_5029699354" evidence="1">
    <location>
        <begin position="27"/>
        <end position="199"/>
    </location>
</feature>
<feature type="signal peptide" evidence="1">
    <location>
        <begin position="1"/>
        <end position="26"/>
    </location>
</feature>
<keyword evidence="1" id="KW-0732">Signal</keyword>
<dbReference type="AlphaFoldDB" id="A0A7J7KEW4"/>
<dbReference type="Proteomes" id="UP000593567">
    <property type="component" value="Unassembled WGS sequence"/>
</dbReference>
<keyword evidence="3" id="KW-1185">Reference proteome</keyword>
<organism evidence="2 3">
    <name type="scientific">Bugula neritina</name>
    <name type="common">Brown bryozoan</name>
    <name type="synonym">Sertularia neritina</name>
    <dbReference type="NCBI Taxonomy" id="10212"/>
    <lineage>
        <taxon>Eukaryota</taxon>
        <taxon>Metazoa</taxon>
        <taxon>Spiralia</taxon>
        <taxon>Lophotrochozoa</taxon>
        <taxon>Bryozoa</taxon>
        <taxon>Gymnolaemata</taxon>
        <taxon>Cheilostomatida</taxon>
        <taxon>Flustrina</taxon>
        <taxon>Buguloidea</taxon>
        <taxon>Bugulidae</taxon>
        <taxon>Bugula</taxon>
    </lineage>
</organism>
<proteinExistence type="predicted"/>
<reference evidence="2" key="1">
    <citation type="submission" date="2020-06" db="EMBL/GenBank/DDBJ databases">
        <title>Draft genome of Bugula neritina, a colonial animal packing powerful symbionts and potential medicines.</title>
        <authorList>
            <person name="Rayko M."/>
        </authorList>
    </citation>
    <scope>NUCLEOTIDE SEQUENCE [LARGE SCALE GENOMIC DNA]</scope>
    <source>
        <strain evidence="2">Kwan_BN1</strain>
    </source>
</reference>
<comment type="caution">
    <text evidence="2">The sequence shown here is derived from an EMBL/GenBank/DDBJ whole genome shotgun (WGS) entry which is preliminary data.</text>
</comment>
<accession>A0A7J7KEW4</accession>
<sequence length="199" mass="22013">MRYCLLTVSSNLLVVLLIAYSNGLQGFPSNQRADDLYTISIDDSSEVGSGESEDDEYYVQNIITKQETTPKKKVETTTPPVETDATSVTAGLDSSVLEEIRLLLANQKKALADVQSQVAIMSSRLDEQQISINQQDQLLAEHSNSIGELKGRQDRATSDIYTLQSAIVSHSRDKDQHLPSTTEFVSLLYCDYCTLTTIL</sequence>